<sequence>MYSVLSARLNLVAAICCVLPVGTSGRTPLENEVTVYMLSCDGAPVSGVCRGKEKTYLPFTYEVSVDQHSVSYWTMDDPGVRRELSFCAVHDANSWLCQWSSDDIPKARFGMVSGKYVEIVTCITDTTHRPPYQVPMWRWWLARLHEKLA</sequence>
<accession>A0A2S4LWZ2</accession>
<dbReference type="Proteomes" id="UP000237381">
    <property type="component" value="Unassembled WGS sequence"/>
</dbReference>
<name>A0A2S4LWZ2_9BURK</name>
<gene>
    <name evidence="1" type="ORF">B0G62_12150</name>
</gene>
<keyword evidence="2" id="KW-1185">Reference proteome</keyword>
<proteinExistence type="predicted"/>
<dbReference type="EMBL" id="PQGA01000021">
    <property type="protein sequence ID" value="POR46895.1"/>
    <property type="molecule type" value="Genomic_DNA"/>
</dbReference>
<reference evidence="1 2" key="1">
    <citation type="submission" date="2018-01" db="EMBL/GenBank/DDBJ databases">
        <title>Genomic Encyclopedia of Type Strains, Phase III (KMG-III): the genomes of soil and plant-associated and newly described type strains.</title>
        <authorList>
            <person name="Whitman W."/>
        </authorList>
    </citation>
    <scope>NUCLEOTIDE SEQUENCE [LARGE SCALE GENOMIC DNA]</scope>
    <source>
        <strain evidence="1 2">JCM 18070</strain>
    </source>
</reference>
<evidence type="ECO:0000313" key="2">
    <source>
        <dbReference type="Proteomes" id="UP000237381"/>
    </source>
</evidence>
<dbReference type="AlphaFoldDB" id="A0A2S4LWZ2"/>
<organism evidence="1 2">
    <name type="scientific">Paraburkholderia eburnea</name>
    <dbReference type="NCBI Taxonomy" id="1189126"/>
    <lineage>
        <taxon>Bacteria</taxon>
        <taxon>Pseudomonadati</taxon>
        <taxon>Pseudomonadota</taxon>
        <taxon>Betaproteobacteria</taxon>
        <taxon>Burkholderiales</taxon>
        <taxon>Burkholderiaceae</taxon>
        <taxon>Paraburkholderia</taxon>
    </lineage>
</organism>
<evidence type="ECO:0000313" key="1">
    <source>
        <dbReference type="EMBL" id="POR46895.1"/>
    </source>
</evidence>
<comment type="caution">
    <text evidence="1">The sequence shown here is derived from an EMBL/GenBank/DDBJ whole genome shotgun (WGS) entry which is preliminary data.</text>
</comment>
<protein>
    <submittedName>
        <fullName evidence="1">Uncharacterized protein</fullName>
    </submittedName>
</protein>